<name>A0A2T0VLW3_9GAMM</name>
<dbReference type="AlphaFoldDB" id="A0A2T0VLW3"/>
<proteinExistence type="predicted"/>
<reference evidence="3 4" key="1">
    <citation type="submission" date="2018-03" db="EMBL/GenBank/DDBJ databases">
        <title>Comparative analysis of microorganisms from saline springs in Andes Mountain Range, Colombia.</title>
        <authorList>
            <person name="Rubin E."/>
        </authorList>
    </citation>
    <scope>NUCLEOTIDE SEQUENCE [LARGE SCALE GENOMIC DNA]</scope>
    <source>
        <strain evidence="3 4">USBA 854</strain>
    </source>
</reference>
<evidence type="ECO:0000313" key="3">
    <source>
        <dbReference type="EMBL" id="PRY71243.1"/>
    </source>
</evidence>
<protein>
    <submittedName>
        <fullName evidence="3">Uncharacterized protein</fullName>
    </submittedName>
</protein>
<organism evidence="3 4">
    <name type="scientific">Halomonas ventosae</name>
    <dbReference type="NCBI Taxonomy" id="229007"/>
    <lineage>
        <taxon>Bacteria</taxon>
        <taxon>Pseudomonadati</taxon>
        <taxon>Pseudomonadota</taxon>
        <taxon>Gammaproteobacteria</taxon>
        <taxon>Oceanospirillales</taxon>
        <taxon>Halomonadaceae</taxon>
        <taxon>Halomonas</taxon>
    </lineage>
</organism>
<sequence length="148" mass="15155">MKERHSPALRRRLMAGLMPLALALTVPAGLAKADAFTPAPSETLLLAQHTDQADTHAEGDDHGSGGKQGGGGQGQRKRLGKGAGTGEARGGHSSESDIFRDEGFDKGPPAGKGGGHDTGDDHEDGEEGGGPPEGRGEHEDGETHDHEA</sequence>
<feature type="compositionally biased region" description="Basic and acidic residues" evidence="1">
    <location>
        <begin position="89"/>
        <end position="105"/>
    </location>
</feature>
<accession>A0A2T0VLW3</accession>
<feature type="compositionally biased region" description="Gly residues" evidence="1">
    <location>
        <begin position="65"/>
        <end position="74"/>
    </location>
</feature>
<keyword evidence="4" id="KW-1185">Reference proteome</keyword>
<feature type="compositionally biased region" description="Basic and acidic residues" evidence="1">
    <location>
        <begin position="134"/>
        <end position="148"/>
    </location>
</feature>
<feature type="region of interest" description="Disordered" evidence="1">
    <location>
        <begin position="42"/>
        <end position="148"/>
    </location>
</feature>
<dbReference type="EMBL" id="PVTM01000008">
    <property type="protein sequence ID" value="PRY71243.1"/>
    <property type="molecule type" value="Genomic_DNA"/>
</dbReference>
<dbReference type="Proteomes" id="UP000239896">
    <property type="component" value="Unassembled WGS sequence"/>
</dbReference>
<feature type="chain" id="PRO_5015455377" evidence="2">
    <location>
        <begin position="29"/>
        <end position="148"/>
    </location>
</feature>
<dbReference type="RefSeq" id="WP_106230884.1">
    <property type="nucleotide sequence ID" value="NZ_PVTM01000008.1"/>
</dbReference>
<keyword evidence="2" id="KW-0732">Signal</keyword>
<dbReference type="InterPro" id="IPR006311">
    <property type="entry name" value="TAT_signal"/>
</dbReference>
<evidence type="ECO:0000256" key="1">
    <source>
        <dbReference type="SAM" id="MobiDB-lite"/>
    </source>
</evidence>
<gene>
    <name evidence="3" type="ORF">BCL64_1082</name>
</gene>
<evidence type="ECO:0000313" key="4">
    <source>
        <dbReference type="Proteomes" id="UP000239896"/>
    </source>
</evidence>
<feature type="compositionally biased region" description="Basic and acidic residues" evidence="1">
    <location>
        <begin position="51"/>
        <end position="64"/>
    </location>
</feature>
<dbReference type="PROSITE" id="PS51318">
    <property type="entry name" value="TAT"/>
    <property type="match status" value="1"/>
</dbReference>
<comment type="caution">
    <text evidence="3">The sequence shown here is derived from an EMBL/GenBank/DDBJ whole genome shotgun (WGS) entry which is preliminary data.</text>
</comment>
<feature type="signal peptide" evidence="2">
    <location>
        <begin position="1"/>
        <end position="28"/>
    </location>
</feature>
<evidence type="ECO:0000256" key="2">
    <source>
        <dbReference type="SAM" id="SignalP"/>
    </source>
</evidence>